<evidence type="ECO:0000313" key="1">
    <source>
        <dbReference type="EMBL" id="KAK8078250.1"/>
    </source>
</evidence>
<protein>
    <submittedName>
        <fullName evidence="1">Uncharacterized protein</fullName>
    </submittedName>
</protein>
<reference evidence="1 2" key="1">
    <citation type="submission" date="2023-01" db="EMBL/GenBank/DDBJ databases">
        <title>Analysis of 21 Apiospora genomes using comparative genomics revels a genus with tremendous synthesis potential of carbohydrate active enzymes and secondary metabolites.</title>
        <authorList>
            <person name="Sorensen T."/>
        </authorList>
    </citation>
    <scope>NUCLEOTIDE SEQUENCE [LARGE SCALE GENOMIC DNA]</scope>
    <source>
        <strain evidence="1 2">CBS 83171</strain>
    </source>
</reference>
<gene>
    <name evidence="1" type="ORF">PG996_004420</name>
</gene>
<organism evidence="1 2">
    <name type="scientific">Apiospora saccharicola</name>
    <dbReference type="NCBI Taxonomy" id="335842"/>
    <lineage>
        <taxon>Eukaryota</taxon>
        <taxon>Fungi</taxon>
        <taxon>Dikarya</taxon>
        <taxon>Ascomycota</taxon>
        <taxon>Pezizomycotina</taxon>
        <taxon>Sordariomycetes</taxon>
        <taxon>Xylariomycetidae</taxon>
        <taxon>Amphisphaeriales</taxon>
        <taxon>Apiosporaceae</taxon>
        <taxon>Apiospora</taxon>
    </lineage>
</organism>
<comment type="caution">
    <text evidence="1">The sequence shown here is derived from an EMBL/GenBank/DDBJ whole genome shotgun (WGS) entry which is preliminary data.</text>
</comment>
<proteinExistence type="predicted"/>
<dbReference type="EMBL" id="JAQQWM010000002">
    <property type="protein sequence ID" value="KAK8078250.1"/>
    <property type="molecule type" value="Genomic_DNA"/>
</dbReference>
<keyword evidence="2" id="KW-1185">Reference proteome</keyword>
<sequence length="109" mass="12672">MCPDTLEPLLTAMADAFLYRMPCLKSGMLQMPEYGYPSVFIAECAAVGQWLPTDRRSDKLPERPNWRRWSITLYNLGDWDATADLRAKWREWVGETGMVEYDYGDGREQ</sequence>
<evidence type="ECO:0000313" key="2">
    <source>
        <dbReference type="Proteomes" id="UP001446871"/>
    </source>
</evidence>
<name>A0ABR1W433_9PEZI</name>
<dbReference type="Proteomes" id="UP001446871">
    <property type="component" value="Unassembled WGS sequence"/>
</dbReference>
<accession>A0ABR1W433</accession>